<proteinExistence type="inferred from homology"/>
<feature type="transmembrane region" description="Helical" evidence="9">
    <location>
        <begin position="375"/>
        <end position="399"/>
    </location>
</feature>
<evidence type="ECO:0000256" key="2">
    <source>
        <dbReference type="ARBA" id="ARBA00022448"/>
    </source>
</evidence>
<feature type="transmembrane region" description="Helical" evidence="9">
    <location>
        <begin position="44"/>
        <end position="67"/>
    </location>
</feature>
<dbReference type="SUPFAM" id="SSF103473">
    <property type="entry name" value="MFS general substrate transporter"/>
    <property type="match status" value="1"/>
</dbReference>
<sequence>MLKTKPTHVRYLILLMLFLVTTINYADRATIAIAGSSLQKSLGIDAVTLGFIFSAFGWAYVAGQIPGGWLLDRYGSKKVYAMSIFTWSLFTVLQGYVGEFGLSTAIFLLFALRFMVGLAEAPSFPGNARIVAAWFPTSERGTASAIFNSAQYFATVLFAPIMGWIVYTFGWQHVFIVMGSIGILFSLIWLKVIHSPRNHPKINKEEFDHIANNGGMVDMDQDKGKGSASGPKWDYVRQLLTNRMMLGIYLAQYCINGITYFFLTWFPVYLVQERGMTILKAGFIASLPAICGFIGGVLGGIISDYLLRKGHSLTFARKAPIIGGLLLSTSIVTCNYVDVEWVVVGFMALAFFGKGVGALGWAVMSDASPKQIAGLSGGLFNMFGNIASITTPIVIGYIISTTGSFKWALVFVGANALVAVISYIFIVGEIKRVELKETPKKGALPASEAELSQAKL</sequence>
<dbReference type="CDD" id="cd17319">
    <property type="entry name" value="MFS_ExuT_GudP_like"/>
    <property type="match status" value="1"/>
</dbReference>
<evidence type="ECO:0000313" key="12">
    <source>
        <dbReference type="Proteomes" id="UP000095143"/>
    </source>
</evidence>
<evidence type="ECO:0000256" key="4">
    <source>
        <dbReference type="ARBA" id="ARBA00022519"/>
    </source>
</evidence>
<comment type="subcellular location">
    <subcellularLocation>
        <location evidence="1">Cell inner membrane</location>
        <topology evidence="1">Multi-pass membrane protein</topology>
    </subcellularLocation>
</comment>
<dbReference type="EMBL" id="MDEN01000064">
    <property type="protein sequence ID" value="OCX18616.1"/>
    <property type="molecule type" value="Genomic_DNA"/>
</dbReference>
<feature type="transmembrane region" description="Helical" evidence="9">
    <location>
        <begin position="173"/>
        <end position="193"/>
    </location>
</feature>
<dbReference type="Proteomes" id="UP000095143">
    <property type="component" value="Unassembled WGS sequence"/>
</dbReference>
<evidence type="ECO:0000259" key="10">
    <source>
        <dbReference type="PROSITE" id="PS50850"/>
    </source>
</evidence>
<dbReference type="InterPro" id="IPR036259">
    <property type="entry name" value="MFS_trans_sf"/>
</dbReference>
<organism evidence="11 12">
    <name type="scientific">Pseudomonas graminis</name>
    <dbReference type="NCBI Taxonomy" id="158627"/>
    <lineage>
        <taxon>Bacteria</taxon>
        <taxon>Pseudomonadati</taxon>
        <taxon>Pseudomonadota</taxon>
        <taxon>Gammaproteobacteria</taxon>
        <taxon>Pseudomonadales</taxon>
        <taxon>Pseudomonadaceae</taxon>
        <taxon>Pseudomonas</taxon>
    </lineage>
</organism>
<feature type="domain" description="Major facilitator superfamily (MFS) profile" evidence="10">
    <location>
        <begin position="13"/>
        <end position="431"/>
    </location>
</feature>
<dbReference type="PIRSF" id="PIRSF002808">
    <property type="entry name" value="Hexose_phosphate_transp"/>
    <property type="match status" value="1"/>
</dbReference>
<evidence type="ECO:0000256" key="8">
    <source>
        <dbReference type="ARBA" id="ARBA00038514"/>
    </source>
</evidence>
<keyword evidence="4" id="KW-0997">Cell inner membrane</keyword>
<dbReference type="STRING" id="158627.BW687_22690"/>
<keyword evidence="7 9" id="KW-0472">Membrane</keyword>
<dbReference type="OrthoDB" id="9771451at2"/>
<dbReference type="Pfam" id="PF07690">
    <property type="entry name" value="MFS_1"/>
    <property type="match status" value="1"/>
</dbReference>
<keyword evidence="2" id="KW-0813">Transport</keyword>
<reference evidence="11 12" key="1">
    <citation type="submission" date="2016-08" db="EMBL/GenBank/DDBJ databases">
        <title>Whole genome sequence of Pseudomonas graminis strain UASWS1507, a potential biological control agent for agriculture.</title>
        <authorList>
            <person name="Crovadore J."/>
            <person name="Calmin G."/>
            <person name="Chablais R."/>
            <person name="Cochard B."/>
            <person name="Lefort F."/>
        </authorList>
    </citation>
    <scope>NUCLEOTIDE SEQUENCE [LARGE SCALE GENOMIC DNA]</scope>
    <source>
        <strain evidence="11 12">UASWS1507</strain>
    </source>
</reference>
<keyword evidence="3" id="KW-1003">Cell membrane</keyword>
<feature type="transmembrane region" description="Helical" evidence="9">
    <location>
        <begin position="343"/>
        <end position="363"/>
    </location>
</feature>
<name>A0A1C2DVH1_9PSED</name>
<feature type="transmembrane region" description="Helical" evidence="9">
    <location>
        <begin position="405"/>
        <end position="426"/>
    </location>
</feature>
<dbReference type="FunFam" id="1.20.1250.20:FF:000010">
    <property type="entry name" value="Probable glucarate transporter"/>
    <property type="match status" value="1"/>
</dbReference>
<dbReference type="GO" id="GO:0005886">
    <property type="term" value="C:plasma membrane"/>
    <property type="evidence" value="ECO:0007669"/>
    <property type="project" value="UniProtKB-SubCell"/>
</dbReference>
<evidence type="ECO:0000256" key="5">
    <source>
        <dbReference type="ARBA" id="ARBA00022692"/>
    </source>
</evidence>
<dbReference type="PANTHER" id="PTHR11662">
    <property type="entry name" value="SOLUTE CARRIER FAMILY 17"/>
    <property type="match status" value="1"/>
</dbReference>
<keyword evidence="5 9" id="KW-0812">Transmembrane</keyword>
<dbReference type="NCBIfam" id="TIGR00893">
    <property type="entry name" value="2A0114"/>
    <property type="match status" value="1"/>
</dbReference>
<keyword evidence="6 9" id="KW-1133">Transmembrane helix</keyword>
<accession>A0A1C2DVH1</accession>
<evidence type="ECO:0000313" key="11">
    <source>
        <dbReference type="EMBL" id="OCX18616.1"/>
    </source>
</evidence>
<feature type="transmembrane region" description="Helical" evidence="9">
    <location>
        <begin position="103"/>
        <end position="124"/>
    </location>
</feature>
<dbReference type="InterPro" id="IPR011701">
    <property type="entry name" value="MFS"/>
</dbReference>
<evidence type="ECO:0000256" key="7">
    <source>
        <dbReference type="ARBA" id="ARBA00023136"/>
    </source>
</evidence>
<dbReference type="RefSeq" id="WP_065990145.1">
    <property type="nucleotide sequence ID" value="NZ_MDEN01000064.1"/>
</dbReference>
<feature type="transmembrane region" description="Helical" evidence="9">
    <location>
        <begin position="145"/>
        <end position="167"/>
    </location>
</feature>
<feature type="transmembrane region" description="Helical" evidence="9">
    <location>
        <begin position="246"/>
        <end position="271"/>
    </location>
</feature>
<dbReference type="GO" id="GO:0005975">
    <property type="term" value="P:carbohydrate metabolic process"/>
    <property type="evidence" value="ECO:0007669"/>
    <property type="project" value="UniProtKB-ARBA"/>
</dbReference>
<feature type="transmembrane region" description="Helical" evidence="9">
    <location>
        <begin position="319"/>
        <end position="337"/>
    </location>
</feature>
<dbReference type="GO" id="GO:0019752">
    <property type="term" value="P:carboxylic acid metabolic process"/>
    <property type="evidence" value="ECO:0007669"/>
    <property type="project" value="UniProtKB-ARBA"/>
</dbReference>
<dbReference type="PANTHER" id="PTHR11662:SF399">
    <property type="entry name" value="FI19708P1-RELATED"/>
    <property type="match status" value="1"/>
</dbReference>
<comment type="similarity">
    <text evidence="8">Belongs to the major facilitator superfamily. Phthalate permease family.</text>
</comment>
<comment type="caution">
    <text evidence="11">The sequence shown here is derived from an EMBL/GenBank/DDBJ whole genome shotgun (WGS) entry which is preliminary data.</text>
</comment>
<dbReference type="PROSITE" id="PS50850">
    <property type="entry name" value="MFS"/>
    <property type="match status" value="1"/>
</dbReference>
<protein>
    <submittedName>
        <fullName evidence="11">Glucarate transporter</fullName>
    </submittedName>
</protein>
<dbReference type="InterPro" id="IPR050382">
    <property type="entry name" value="MFS_Na/Anion_cotransporter"/>
</dbReference>
<dbReference type="AlphaFoldDB" id="A0A1C2DVH1"/>
<evidence type="ECO:0000256" key="9">
    <source>
        <dbReference type="SAM" id="Phobius"/>
    </source>
</evidence>
<gene>
    <name evidence="11" type="ORF">BBI10_16535</name>
</gene>
<evidence type="ECO:0000256" key="1">
    <source>
        <dbReference type="ARBA" id="ARBA00004429"/>
    </source>
</evidence>
<evidence type="ECO:0000256" key="6">
    <source>
        <dbReference type="ARBA" id="ARBA00022989"/>
    </source>
</evidence>
<dbReference type="FunFam" id="1.20.1250.20:FF:000006">
    <property type="entry name" value="MFS transporter"/>
    <property type="match status" value="1"/>
</dbReference>
<dbReference type="InterPro" id="IPR020846">
    <property type="entry name" value="MFS_dom"/>
</dbReference>
<feature type="transmembrane region" description="Helical" evidence="9">
    <location>
        <begin position="283"/>
        <end position="307"/>
    </location>
</feature>
<dbReference type="GO" id="GO:0022857">
    <property type="term" value="F:transmembrane transporter activity"/>
    <property type="evidence" value="ECO:0007669"/>
    <property type="project" value="InterPro"/>
</dbReference>
<dbReference type="InterPro" id="IPR000849">
    <property type="entry name" value="Sugar_P_transporter"/>
</dbReference>
<evidence type="ECO:0000256" key="3">
    <source>
        <dbReference type="ARBA" id="ARBA00022475"/>
    </source>
</evidence>
<dbReference type="Gene3D" id="1.20.1250.20">
    <property type="entry name" value="MFS general substrate transporter like domains"/>
    <property type="match status" value="2"/>
</dbReference>